<evidence type="ECO:0000313" key="1">
    <source>
        <dbReference type="EMBL" id="KAG9219832.1"/>
    </source>
</evidence>
<name>A0ACB7INM9_PLECO</name>
<keyword evidence="2" id="KW-1185">Reference proteome</keyword>
<sequence>MSGLLSLRSSPEAPQSFALSIPRMSEHVLPQGAGYGVVVGIGLFFSVFMIGLTAIQSRYTAFSPKNSEEFSSASRSVKPGLIASGIVSAWTWAATLLQSSAVAYKFGISGPYWYGAGATVQVLLFAMLAAKLKLNAPYAHTWLEIVGARWGAAAHGIFMFFGLATNIIVSSMLILGGSATVTALTGMSTIAACFLIPLGVAIYVVVGGMRSTLLCDYTHTTVLFAIILVFVFTVYATSDKIGSPTRMHELLDAASAATPVDGNAHGSYLTMRSKNGLIFGVINIIGNFATVFQDQAYWQRAIASRPGSTVKAYLLGGLAWFAIPFTFATTLGLAAVALRGDPDMQVLTPADVSAGLPASAAASALLGQSGAAALLILLFLAVTSATSAELIAVSSVLTYDVYKRYINPHASEEQILRMGHYMVAFFGIVMGVAGTIFFYIGVSMGWLYTFMGVILGSAVAPIALCITWRKANKWGCIGGAVAGFCVGVIAWLVTTSSLNDGEINVVTSGGDYEMLAGNLASIGVGAIIATVSSLIWPDDFDFDITRAINNPARRSHNHRHEEKVNPSLDDEVDKKRENMDAHSVSPSFTDSEETDDLDPVKLQSAFRFASYSSLALLLVLIIIVPLPLFFAQTIYGVGGLTAWVVIGIIWTFLSAISVVVYPLWESREALSQILSGIVKDVFTKGSGKYVPPSGHISSA</sequence>
<proteinExistence type="predicted"/>
<accession>A0ACB7INM9</accession>
<organism evidence="1 2">
    <name type="scientific">Pleurotus cornucopiae</name>
    <name type="common">Cornucopia mushroom</name>
    <dbReference type="NCBI Taxonomy" id="5321"/>
    <lineage>
        <taxon>Eukaryota</taxon>
        <taxon>Fungi</taxon>
        <taxon>Dikarya</taxon>
        <taxon>Basidiomycota</taxon>
        <taxon>Agaricomycotina</taxon>
        <taxon>Agaricomycetes</taxon>
        <taxon>Agaricomycetidae</taxon>
        <taxon>Agaricales</taxon>
        <taxon>Pleurotineae</taxon>
        <taxon>Pleurotaceae</taxon>
        <taxon>Pleurotus</taxon>
    </lineage>
</organism>
<dbReference type="EMBL" id="WQMT02000008">
    <property type="protein sequence ID" value="KAG9219832.1"/>
    <property type="molecule type" value="Genomic_DNA"/>
</dbReference>
<evidence type="ECO:0000313" key="2">
    <source>
        <dbReference type="Proteomes" id="UP000824881"/>
    </source>
</evidence>
<comment type="caution">
    <text evidence="1">The sequence shown here is derived from an EMBL/GenBank/DDBJ whole genome shotgun (WGS) entry which is preliminary data.</text>
</comment>
<reference evidence="1 2" key="1">
    <citation type="journal article" date="2021" name="Appl. Environ. Microbiol.">
        <title>Genetic linkage and physical mapping for an oyster mushroom Pleurotus cornucopiae and QTL analysis for the trait cap color.</title>
        <authorList>
            <person name="Zhang Y."/>
            <person name="Gao W."/>
            <person name="Sonnenberg A."/>
            <person name="Chen Q."/>
            <person name="Zhang J."/>
            <person name="Huang C."/>
        </authorList>
    </citation>
    <scope>NUCLEOTIDE SEQUENCE [LARGE SCALE GENOMIC DNA]</scope>
    <source>
        <strain evidence="1">CCMSSC00406</strain>
    </source>
</reference>
<protein>
    <submittedName>
        <fullName evidence="1">Uncharacterized protein</fullName>
    </submittedName>
</protein>
<gene>
    <name evidence="1" type="ORF">CCMSSC00406_0009388</name>
</gene>
<dbReference type="Proteomes" id="UP000824881">
    <property type="component" value="Unassembled WGS sequence"/>
</dbReference>